<evidence type="ECO:0000256" key="1">
    <source>
        <dbReference type="SAM" id="Coils"/>
    </source>
</evidence>
<proteinExistence type="predicted"/>
<keyword evidence="3" id="KW-1185">Reference proteome</keyword>
<accession>A0AAJ7WEW8</accession>
<sequence length="920" mass="106267">MWCETTLCTFSISNKCLLQKIKHMEDDIDIYEDLPAFGTETDENFTNNKESIIGEQLELKKQIEELTEKIANFKKINESLEKNLFSLLKTAKAEISRKDRMIDELKKKLDDITFKRHMYHKNGNNTVHKSTLQETTVNAHHKSTNGYFSPNQNTIEADVNDSYYSQVKDESNNKYSLIPLTIFGERVAKRIADEQNLENKDNVKKFNNKNDNNNENTEGYIIESDKENGSLADTNIPNSTEIQSPVITIYKEDKCAKSSLGASKLDTVNDIRPNNNEMCSKTEEKSMPNTNYIGKRARTNDETNRHDSRKRIKLIEEDSITETIKTEVNTNIESTMHINERLYSLSNSDTRHSWTSIRRPVEDYKNEERRDSKHKSSSLRDDRDTAKKYRDFDVPKRDDYRYNHNEYYKIKSRERDRAENYHWSRTRAVSYTNVYREERYGRIQHTKYTSHEDKFQKRYNFHSNNMDKSKNFKDEKDSSNTRNVPKCCNFERNSMDQKVTEIKRHDRYNDYESQKARSRSIERPHKQKAKNTRDSIECLKHSESTNRTIEKDELNIERIAPIVKTEDAQIKNELQNYAETKLEHTPVELEDGQIFDSPENSPYKKEQNGNKVSNNEESVHRELDNHLFSNVNNSTSVKATDNSLPIPNIEYVYSSRSTEITENISNNGSIENVENIEKFIHNCASPRDEAGKKETVTSGIICALEGTTRNDLEINITNITVDNCDREINSEVCTTSISKTEPIVSLVQNHHELVKELPDEKCENTLITVSKENLIKDDSLSQVTNINIAQESCADIISTIESLKKTDNGKTDESYVDNTINDTRSDIKNVGSTLPMRTENMNSSIVTEARVQEEQEEGLKQSNNLSGNRNNDKNVKIKAVNASGKIIVLLRRRKPVCLTDTSANMTVHVNNELECGSNHK</sequence>
<feature type="region of interest" description="Disordered" evidence="2">
    <location>
        <begin position="461"/>
        <end position="536"/>
    </location>
</feature>
<evidence type="ECO:0000313" key="3">
    <source>
        <dbReference type="Proteomes" id="UP000694925"/>
    </source>
</evidence>
<protein>
    <submittedName>
        <fullName evidence="4">Uncharacterized protein DDB_G0287625 isoform X1</fullName>
    </submittedName>
</protein>
<feature type="coiled-coil region" evidence="1">
    <location>
        <begin position="14"/>
        <end position="108"/>
    </location>
</feature>
<dbReference type="CTD" id="36455"/>
<feature type="compositionally biased region" description="Basic and acidic residues" evidence="2">
    <location>
        <begin position="493"/>
        <end position="524"/>
    </location>
</feature>
<evidence type="ECO:0000313" key="4">
    <source>
        <dbReference type="RefSeq" id="XP_026672865.1"/>
    </source>
</evidence>
<dbReference type="AlphaFoldDB" id="A0AAJ7WEW8"/>
<reference evidence="4" key="1">
    <citation type="submission" date="2025-08" db="UniProtKB">
        <authorList>
            <consortium name="RefSeq"/>
        </authorList>
    </citation>
    <scope>IDENTIFICATION</scope>
    <source>
        <tissue evidence="4">Whole body</tissue>
    </source>
</reference>
<keyword evidence="1" id="KW-0175">Coiled coil</keyword>
<organism evidence="3 4">
    <name type="scientific">Ceratina calcarata</name>
    <dbReference type="NCBI Taxonomy" id="156304"/>
    <lineage>
        <taxon>Eukaryota</taxon>
        <taxon>Metazoa</taxon>
        <taxon>Ecdysozoa</taxon>
        <taxon>Arthropoda</taxon>
        <taxon>Hexapoda</taxon>
        <taxon>Insecta</taxon>
        <taxon>Pterygota</taxon>
        <taxon>Neoptera</taxon>
        <taxon>Endopterygota</taxon>
        <taxon>Hymenoptera</taxon>
        <taxon>Apocrita</taxon>
        <taxon>Aculeata</taxon>
        <taxon>Apoidea</taxon>
        <taxon>Anthophila</taxon>
        <taxon>Apidae</taxon>
        <taxon>Ceratina</taxon>
        <taxon>Zadontomerus</taxon>
    </lineage>
</organism>
<evidence type="ECO:0000256" key="2">
    <source>
        <dbReference type="SAM" id="MobiDB-lite"/>
    </source>
</evidence>
<dbReference type="RefSeq" id="XP_026672865.1">
    <property type="nucleotide sequence ID" value="XM_026817064.1"/>
</dbReference>
<dbReference type="Proteomes" id="UP000694925">
    <property type="component" value="Unplaced"/>
</dbReference>
<feature type="compositionally biased region" description="Basic and acidic residues" evidence="2">
    <location>
        <begin position="465"/>
        <end position="479"/>
    </location>
</feature>
<feature type="region of interest" description="Disordered" evidence="2">
    <location>
        <begin position="364"/>
        <end position="386"/>
    </location>
</feature>
<feature type="region of interest" description="Disordered" evidence="2">
    <location>
        <begin position="592"/>
        <end position="611"/>
    </location>
</feature>
<feature type="region of interest" description="Disordered" evidence="2">
    <location>
        <begin position="273"/>
        <end position="294"/>
    </location>
</feature>
<dbReference type="GeneID" id="108629128"/>
<name>A0AAJ7WEW8_9HYME</name>
<gene>
    <name evidence="4" type="primary">LOC108629128</name>
</gene>